<dbReference type="PRINTS" id="PR00153">
    <property type="entry name" value="CSAPPISMRASE"/>
</dbReference>
<dbReference type="EC" id="5.2.1.8" evidence="6"/>
<dbReference type="EMBL" id="BLXT01007596">
    <property type="protein sequence ID" value="GFO40238.1"/>
    <property type="molecule type" value="Genomic_DNA"/>
</dbReference>
<dbReference type="CDD" id="cd01921">
    <property type="entry name" value="cyclophilin_RRM"/>
    <property type="match status" value="1"/>
</dbReference>
<keyword evidence="2" id="KW-0694">RNA-binding</keyword>
<dbReference type="PROSITE" id="PS50072">
    <property type="entry name" value="CSA_PPIASE_2"/>
    <property type="match status" value="1"/>
</dbReference>
<dbReference type="GO" id="GO:0005634">
    <property type="term" value="C:nucleus"/>
    <property type="evidence" value="ECO:0007669"/>
    <property type="project" value="UniProtKB-SubCell"/>
</dbReference>
<accession>A0AAV4D859</accession>
<dbReference type="InterPro" id="IPR035542">
    <property type="entry name" value="CRIP"/>
</dbReference>
<dbReference type="InterPro" id="IPR002130">
    <property type="entry name" value="Cyclophilin-type_PPIase_dom"/>
</dbReference>
<dbReference type="Pfam" id="PF00160">
    <property type="entry name" value="Pro_isomerase"/>
    <property type="match status" value="1"/>
</dbReference>
<evidence type="ECO:0000256" key="6">
    <source>
        <dbReference type="RuleBase" id="RU363019"/>
    </source>
</evidence>
<organism evidence="8 9">
    <name type="scientific">Plakobranchus ocellatus</name>
    <dbReference type="NCBI Taxonomy" id="259542"/>
    <lineage>
        <taxon>Eukaryota</taxon>
        <taxon>Metazoa</taxon>
        <taxon>Spiralia</taxon>
        <taxon>Lophotrochozoa</taxon>
        <taxon>Mollusca</taxon>
        <taxon>Gastropoda</taxon>
        <taxon>Heterobranchia</taxon>
        <taxon>Euthyneura</taxon>
        <taxon>Panpulmonata</taxon>
        <taxon>Sacoglossa</taxon>
        <taxon>Placobranchoidea</taxon>
        <taxon>Plakobranchidae</taxon>
        <taxon>Plakobranchus</taxon>
    </lineage>
</organism>
<comment type="function">
    <text evidence="6">PPIases accelerate the folding of proteins. It catalyzes the cis-trans isomerization of proline imidic peptide bonds in oligopeptides.</text>
</comment>
<dbReference type="GO" id="GO:0003755">
    <property type="term" value="F:peptidyl-prolyl cis-trans isomerase activity"/>
    <property type="evidence" value="ECO:0007669"/>
    <property type="project" value="UniProtKB-UniRule"/>
</dbReference>
<dbReference type="PIRSF" id="PIRSF001467">
    <property type="entry name" value="Peptidylpro_ismrse"/>
    <property type="match status" value="1"/>
</dbReference>
<dbReference type="InterPro" id="IPR024936">
    <property type="entry name" value="Cyclophilin-type_PPIase"/>
</dbReference>
<gene>
    <name evidence="8" type="ORF">PoB_006674300</name>
</gene>
<dbReference type="SUPFAM" id="SSF50891">
    <property type="entry name" value="Cyclophilin-like"/>
    <property type="match status" value="1"/>
</dbReference>
<comment type="similarity">
    <text evidence="6">Belongs to the cyclophilin-type PPIase family.</text>
</comment>
<keyword evidence="9" id="KW-1185">Reference proteome</keyword>
<dbReference type="PANTHER" id="PTHR45843:SF1">
    <property type="entry name" value="PEPTIDYL-PROLYL CIS-TRANS ISOMERASE-LIKE 4"/>
    <property type="match status" value="1"/>
</dbReference>
<dbReference type="Proteomes" id="UP000735302">
    <property type="component" value="Unassembled WGS sequence"/>
</dbReference>
<keyword evidence="4 6" id="KW-0413">Isomerase</keyword>
<dbReference type="Gene3D" id="2.40.100.10">
    <property type="entry name" value="Cyclophilin-like"/>
    <property type="match status" value="1"/>
</dbReference>
<proteinExistence type="inferred from homology"/>
<evidence type="ECO:0000313" key="9">
    <source>
        <dbReference type="Proteomes" id="UP000735302"/>
    </source>
</evidence>
<comment type="caution">
    <text evidence="8">The sequence shown here is derived from an EMBL/GenBank/DDBJ whole genome shotgun (WGS) entry which is preliminary data.</text>
</comment>
<evidence type="ECO:0000256" key="2">
    <source>
        <dbReference type="ARBA" id="ARBA00022884"/>
    </source>
</evidence>
<evidence type="ECO:0000256" key="4">
    <source>
        <dbReference type="ARBA" id="ARBA00023235"/>
    </source>
</evidence>
<sequence length="160" mass="17997">MSVIIETSIGDFTVDLYTDERPRCCLNFLKLCKIKFYNFSLFHDVQSNLVAQTGDPTATGRGGESIFARLYGEQARFFDMEISPRIKHTRKGLVSMVNNGSGMHGSQFFITLAENLDYLDGKHTVFGEVAEGFEIIDKLNDTFCGEDNRPHQDIRCALIG</sequence>
<protein>
    <recommendedName>
        <fullName evidence="6">Peptidyl-prolyl cis-trans isomerase</fullName>
        <shortName evidence="6">PPIase</shortName>
        <ecNumber evidence="6">5.2.1.8</ecNumber>
    </recommendedName>
</protein>
<comment type="subcellular location">
    <subcellularLocation>
        <location evidence="1">Nucleus</location>
    </subcellularLocation>
</comment>
<comment type="catalytic activity">
    <reaction evidence="6">
        <text>[protein]-peptidylproline (omega=180) = [protein]-peptidylproline (omega=0)</text>
        <dbReference type="Rhea" id="RHEA:16237"/>
        <dbReference type="Rhea" id="RHEA-COMP:10747"/>
        <dbReference type="Rhea" id="RHEA-COMP:10748"/>
        <dbReference type="ChEBI" id="CHEBI:83833"/>
        <dbReference type="ChEBI" id="CHEBI:83834"/>
        <dbReference type="EC" id="5.2.1.8"/>
    </reaction>
</comment>
<name>A0AAV4D859_9GAST</name>
<evidence type="ECO:0000256" key="5">
    <source>
        <dbReference type="ARBA" id="ARBA00023242"/>
    </source>
</evidence>
<dbReference type="InterPro" id="IPR035538">
    <property type="entry name" value="Cyclophilin_PPIL4"/>
</dbReference>
<evidence type="ECO:0000256" key="1">
    <source>
        <dbReference type="ARBA" id="ARBA00004123"/>
    </source>
</evidence>
<dbReference type="PANTHER" id="PTHR45843">
    <property type="entry name" value="PEPTIDYL-PROLYL CIS-TRANS ISOMERASE-LIKE 4"/>
    <property type="match status" value="1"/>
</dbReference>
<evidence type="ECO:0000313" key="8">
    <source>
        <dbReference type="EMBL" id="GFO40238.1"/>
    </source>
</evidence>
<keyword evidence="3 6" id="KW-0697">Rotamase</keyword>
<dbReference type="GO" id="GO:0003723">
    <property type="term" value="F:RNA binding"/>
    <property type="evidence" value="ECO:0007669"/>
    <property type="project" value="UniProtKB-KW"/>
</dbReference>
<dbReference type="AlphaFoldDB" id="A0AAV4D859"/>
<evidence type="ECO:0000259" key="7">
    <source>
        <dbReference type="PROSITE" id="PS50072"/>
    </source>
</evidence>
<reference evidence="8 9" key="1">
    <citation type="journal article" date="2021" name="Elife">
        <title>Chloroplast acquisition without the gene transfer in kleptoplastic sea slugs, Plakobranchus ocellatus.</title>
        <authorList>
            <person name="Maeda T."/>
            <person name="Takahashi S."/>
            <person name="Yoshida T."/>
            <person name="Shimamura S."/>
            <person name="Takaki Y."/>
            <person name="Nagai Y."/>
            <person name="Toyoda A."/>
            <person name="Suzuki Y."/>
            <person name="Arimoto A."/>
            <person name="Ishii H."/>
            <person name="Satoh N."/>
            <person name="Nishiyama T."/>
            <person name="Hasebe M."/>
            <person name="Maruyama T."/>
            <person name="Minagawa J."/>
            <person name="Obokata J."/>
            <person name="Shigenobu S."/>
        </authorList>
    </citation>
    <scope>NUCLEOTIDE SEQUENCE [LARGE SCALE GENOMIC DNA]</scope>
</reference>
<evidence type="ECO:0000256" key="3">
    <source>
        <dbReference type="ARBA" id="ARBA00023110"/>
    </source>
</evidence>
<dbReference type="InterPro" id="IPR029000">
    <property type="entry name" value="Cyclophilin-like_dom_sf"/>
</dbReference>
<keyword evidence="5" id="KW-0539">Nucleus</keyword>
<feature type="domain" description="PPIase cyclophilin-type" evidence="7">
    <location>
        <begin position="6"/>
        <end position="160"/>
    </location>
</feature>